<evidence type="ECO:0000313" key="2">
    <source>
        <dbReference type="Proteomes" id="UP001459714"/>
    </source>
</evidence>
<keyword evidence="2" id="KW-1185">Reference proteome</keyword>
<gene>
    <name evidence="1" type="ORF">NST17_03485</name>
</gene>
<comment type="caution">
    <text evidence="1">The sequence shown here is derived from an EMBL/GenBank/DDBJ whole genome shotgun (WGS) entry which is preliminary data.</text>
</comment>
<reference evidence="1 2" key="1">
    <citation type="submission" date="2024-03" db="EMBL/GenBank/DDBJ databases">
        <title>Bacilli Hybrid Assemblies.</title>
        <authorList>
            <person name="Kovac J."/>
        </authorList>
    </citation>
    <scope>NUCLEOTIDE SEQUENCE [LARGE SCALE GENOMIC DNA]</scope>
    <source>
        <strain evidence="1 2">FSL M8-0022</strain>
    </source>
</reference>
<sequence length="45" mass="5331">MATSPNLVTILSRETPFFGDETFSRRRFEVRKSCFWRRALISSSF</sequence>
<protein>
    <submittedName>
        <fullName evidence="1">Uncharacterized protein</fullName>
    </submittedName>
</protein>
<name>A0ABU9JTW0_9BACI</name>
<dbReference type="RefSeq" id="WP_342019702.1">
    <property type="nucleotide sequence ID" value="NZ_JBBYAK010000001.1"/>
</dbReference>
<dbReference type="Proteomes" id="UP001459714">
    <property type="component" value="Unassembled WGS sequence"/>
</dbReference>
<dbReference type="EMBL" id="JBBYAK010000001">
    <property type="protein sequence ID" value="MEL3956276.1"/>
    <property type="molecule type" value="Genomic_DNA"/>
</dbReference>
<organism evidence="1 2">
    <name type="scientific">Caldifermentibacillus hisashii</name>
    <dbReference type="NCBI Taxonomy" id="996558"/>
    <lineage>
        <taxon>Bacteria</taxon>
        <taxon>Bacillati</taxon>
        <taxon>Bacillota</taxon>
        <taxon>Bacilli</taxon>
        <taxon>Bacillales</taxon>
        <taxon>Bacillaceae</taxon>
        <taxon>Caldifermentibacillus</taxon>
    </lineage>
</organism>
<accession>A0ABU9JTW0</accession>
<evidence type="ECO:0000313" key="1">
    <source>
        <dbReference type="EMBL" id="MEL3956276.1"/>
    </source>
</evidence>
<proteinExistence type="predicted"/>